<dbReference type="PROSITE" id="PS00136">
    <property type="entry name" value="SUBTILASE_ASP"/>
    <property type="match status" value="1"/>
</dbReference>
<reference evidence="7 8" key="1">
    <citation type="submission" date="2017-06" db="EMBL/GenBank/DDBJ databases">
        <authorList>
            <person name="Kim H.J."/>
            <person name="Triplett B.A."/>
        </authorList>
    </citation>
    <scope>NUCLEOTIDE SEQUENCE [LARGE SCALE GENOMIC DNA]</scope>
    <source>
        <strain evidence="7 8">DSM 25597</strain>
    </source>
</reference>
<dbReference type="AlphaFoldDB" id="A0A239BBY8"/>
<keyword evidence="3 5" id="KW-0378">Hydrolase</keyword>
<keyword evidence="4 5" id="KW-0720">Serine protease</keyword>
<feature type="active site" description="Charge relay system" evidence="5">
    <location>
        <position position="216"/>
    </location>
</feature>
<dbReference type="InterPro" id="IPR036852">
    <property type="entry name" value="Peptidase_S8/S53_dom_sf"/>
</dbReference>
<dbReference type="EMBL" id="FZNY01000006">
    <property type="protein sequence ID" value="SNS05071.1"/>
    <property type="molecule type" value="Genomic_DNA"/>
</dbReference>
<evidence type="ECO:0000256" key="2">
    <source>
        <dbReference type="ARBA" id="ARBA00022670"/>
    </source>
</evidence>
<dbReference type="PRINTS" id="PR00723">
    <property type="entry name" value="SUBTILISIN"/>
</dbReference>
<evidence type="ECO:0000313" key="8">
    <source>
        <dbReference type="Proteomes" id="UP000198379"/>
    </source>
</evidence>
<feature type="active site" description="Charge relay system" evidence="5">
    <location>
        <position position="374"/>
    </location>
</feature>
<dbReference type="PROSITE" id="PS51257">
    <property type="entry name" value="PROKAR_LIPOPROTEIN"/>
    <property type="match status" value="1"/>
</dbReference>
<gene>
    <name evidence="7" type="ORF">SAMN06265376_10646</name>
</gene>
<evidence type="ECO:0000313" key="7">
    <source>
        <dbReference type="EMBL" id="SNS05071.1"/>
    </source>
</evidence>
<dbReference type="PANTHER" id="PTHR43806">
    <property type="entry name" value="PEPTIDASE S8"/>
    <property type="match status" value="1"/>
</dbReference>
<dbReference type="InterPro" id="IPR000209">
    <property type="entry name" value="Peptidase_S8/S53_dom"/>
</dbReference>
<dbReference type="InterPro" id="IPR050131">
    <property type="entry name" value="Peptidase_S8_subtilisin-like"/>
</dbReference>
<comment type="similarity">
    <text evidence="1 5">Belongs to the peptidase S8 family.</text>
</comment>
<organism evidence="7 8">
    <name type="scientific">Dokdonia pacifica</name>
    <dbReference type="NCBI Taxonomy" id="1627892"/>
    <lineage>
        <taxon>Bacteria</taxon>
        <taxon>Pseudomonadati</taxon>
        <taxon>Bacteroidota</taxon>
        <taxon>Flavobacteriia</taxon>
        <taxon>Flavobacteriales</taxon>
        <taxon>Flavobacteriaceae</taxon>
        <taxon>Dokdonia</taxon>
    </lineage>
</organism>
<keyword evidence="2 5" id="KW-0645">Protease</keyword>
<sequence>MNKLFFLVALFFLCSITGCEKDDTIDNILDADTENTTANFVTTSSQFAIGKIVIKYVVGTNEAEKQVIRDLFQVTDYKKCTCADPTLEQWFFDLDDNGNILSSGISLETVAESSTSVPDVEGSQIDTYIKHDGSKLDDLFGSPDIALASNLLASSNSGVTIAVMDTGIDYNYFGFDAGFLYNSQLNTNVCSENGMTDYFGWDFVNSDNDPHDDHGHGTKAISMIYDELKAQNNNFQILPIKVFDVNGRASIFDILCGFKYATNNSDVDIINMSFGWYNTDYTLLKHFIEDSQDDVIIVTSAGNDTNDNDIIPHYLSSYDMHNILSVTSWNGSFYDFELSRFSNFGIESVDIAAPGENIPFFINENEYIMISGTSYAAAYAAAIAGKLYTPNITPDQHISTILSTTIPHDSLTSIKYGSYLYY</sequence>
<proteinExistence type="inferred from homology"/>
<name>A0A239BBY8_9FLAO</name>
<keyword evidence="8" id="KW-1185">Reference proteome</keyword>
<dbReference type="GO" id="GO:0004252">
    <property type="term" value="F:serine-type endopeptidase activity"/>
    <property type="evidence" value="ECO:0007669"/>
    <property type="project" value="UniProtKB-UniRule"/>
</dbReference>
<protein>
    <submittedName>
        <fullName evidence="7">Subtilase family protein</fullName>
    </submittedName>
</protein>
<dbReference type="PROSITE" id="PS51892">
    <property type="entry name" value="SUBTILASE"/>
    <property type="match status" value="1"/>
</dbReference>
<feature type="domain" description="Peptidase S8/S53" evidence="6">
    <location>
        <begin position="157"/>
        <end position="405"/>
    </location>
</feature>
<dbReference type="Proteomes" id="UP000198379">
    <property type="component" value="Unassembled WGS sequence"/>
</dbReference>
<accession>A0A239BBY8</accession>
<evidence type="ECO:0000256" key="4">
    <source>
        <dbReference type="ARBA" id="ARBA00022825"/>
    </source>
</evidence>
<dbReference type="PANTHER" id="PTHR43806:SF11">
    <property type="entry name" value="CEREVISIN-RELATED"/>
    <property type="match status" value="1"/>
</dbReference>
<dbReference type="InterPro" id="IPR015500">
    <property type="entry name" value="Peptidase_S8_subtilisin-rel"/>
</dbReference>
<dbReference type="RefSeq" id="WP_089372672.1">
    <property type="nucleotide sequence ID" value="NZ_BMEP01000005.1"/>
</dbReference>
<evidence type="ECO:0000256" key="5">
    <source>
        <dbReference type="PROSITE-ProRule" id="PRU01240"/>
    </source>
</evidence>
<evidence type="ECO:0000259" key="6">
    <source>
        <dbReference type="Pfam" id="PF00082"/>
    </source>
</evidence>
<dbReference type="SUPFAM" id="SSF52743">
    <property type="entry name" value="Subtilisin-like"/>
    <property type="match status" value="1"/>
</dbReference>
<dbReference type="Gene3D" id="3.40.50.200">
    <property type="entry name" value="Peptidase S8/S53 domain"/>
    <property type="match status" value="1"/>
</dbReference>
<dbReference type="Pfam" id="PF00082">
    <property type="entry name" value="Peptidase_S8"/>
    <property type="match status" value="1"/>
</dbReference>
<feature type="active site" description="Charge relay system" evidence="5">
    <location>
        <position position="165"/>
    </location>
</feature>
<evidence type="ECO:0000256" key="1">
    <source>
        <dbReference type="ARBA" id="ARBA00011073"/>
    </source>
</evidence>
<dbReference type="OrthoDB" id="944909at2"/>
<dbReference type="InterPro" id="IPR023827">
    <property type="entry name" value="Peptidase_S8_Asp-AS"/>
</dbReference>
<evidence type="ECO:0000256" key="3">
    <source>
        <dbReference type="ARBA" id="ARBA00022801"/>
    </source>
</evidence>
<dbReference type="GO" id="GO:0006508">
    <property type="term" value="P:proteolysis"/>
    <property type="evidence" value="ECO:0007669"/>
    <property type="project" value="UniProtKB-KW"/>
</dbReference>